<dbReference type="Proteomes" id="UP000307956">
    <property type="component" value="Unassembled WGS sequence"/>
</dbReference>
<sequence>MTIRSAVVSNDRRTNEEPRYAGSTVSKTGYQMMIERQEANAEQIARARRAAELPDSLFVDHPEVQRLQALVAQRENRVRLMNDGQQVLLIRGRIEALRAKLQQKQDEIEGAALDDAFDESQAYERSYALSEDIRRLELSIKSAELAHKVLTTNTMAPRQSELLRAERNQLASLLKMLKLEHLDGENGVTP</sequence>
<accession>A0A4S4AW50</accession>
<evidence type="ECO:0000256" key="1">
    <source>
        <dbReference type="SAM" id="Coils"/>
    </source>
</evidence>
<feature type="compositionally biased region" description="Basic and acidic residues" evidence="2">
    <location>
        <begin position="10"/>
        <end position="19"/>
    </location>
</feature>
<organism evidence="3 4">
    <name type="scientific">Pseudothauera rhizosphaerae</name>
    <dbReference type="NCBI Taxonomy" id="2565932"/>
    <lineage>
        <taxon>Bacteria</taxon>
        <taxon>Pseudomonadati</taxon>
        <taxon>Pseudomonadota</taxon>
        <taxon>Betaproteobacteria</taxon>
        <taxon>Rhodocyclales</taxon>
        <taxon>Zoogloeaceae</taxon>
        <taxon>Pseudothauera</taxon>
    </lineage>
</organism>
<evidence type="ECO:0000313" key="4">
    <source>
        <dbReference type="Proteomes" id="UP000307956"/>
    </source>
</evidence>
<evidence type="ECO:0000313" key="3">
    <source>
        <dbReference type="EMBL" id="THF64252.1"/>
    </source>
</evidence>
<protein>
    <submittedName>
        <fullName evidence="3">Uncharacterized protein</fullName>
    </submittedName>
</protein>
<proteinExistence type="predicted"/>
<dbReference type="EMBL" id="SSOD01000002">
    <property type="protein sequence ID" value="THF64252.1"/>
    <property type="molecule type" value="Genomic_DNA"/>
</dbReference>
<keyword evidence="4" id="KW-1185">Reference proteome</keyword>
<evidence type="ECO:0000256" key="2">
    <source>
        <dbReference type="SAM" id="MobiDB-lite"/>
    </source>
</evidence>
<feature type="coiled-coil region" evidence="1">
    <location>
        <begin position="87"/>
        <end position="114"/>
    </location>
</feature>
<dbReference type="AlphaFoldDB" id="A0A4S4AW50"/>
<dbReference type="OrthoDB" id="9916993at2"/>
<comment type="caution">
    <text evidence="3">The sequence shown here is derived from an EMBL/GenBank/DDBJ whole genome shotgun (WGS) entry which is preliminary data.</text>
</comment>
<feature type="region of interest" description="Disordered" evidence="2">
    <location>
        <begin position="1"/>
        <end position="24"/>
    </location>
</feature>
<gene>
    <name evidence="3" type="ORF">E6O51_02730</name>
</gene>
<name>A0A4S4AW50_9RHOO</name>
<reference evidence="3 4" key="1">
    <citation type="submission" date="2019-04" db="EMBL/GenBank/DDBJ databases">
        <title>Azoarcus rhizosphaerae sp. nov. isolated from rhizosphere of Ficus religiosa.</title>
        <authorList>
            <person name="Lin S.-Y."/>
            <person name="Hameed A."/>
            <person name="Hsu Y.-H."/>
            <person name="Young C.-C."/>
        </authorList>
    </citation>
    <scope>NUCLEOTIDE SEQUENCE [LARGE SCALE GENOMIC DNA]</scope>
    <source>
        <strain evidence="3 4">CC-YHH848</strain>
    </source>
</reference>
<dbReference type="RefSeq" id="WP_136383441.1">
    <property type="nucleotide sequence ID" value="NZ_SSOD01000002.1"/>
</dbReference>
<keyword evidence="1" id="KW-0175">Coiled coil</keyword>